<name>A0ABT5L4Y4_9ALTE</name>
<reference evidence="1 2" key="1">
    <citation type="submission" date="2022-10" db="EMBL/GenBank/DDBJ databases">
        <title>Alteromonas sp. chi3 Genome sequencing.</title>
        <authorList>
            <person name="Park S."/>
        </authorList>
    </citation>
    <scope>NUCLEOTIDE SEQUENCE [LARGE SCALE GENOMIC DNA]</scope>
    <source>
        <strain evidence="2">chi3</strain>
    </source>
</reference>
<dbReference type="EMBL" id="JAQQXP010000002">
    <property type="protein sequence ID" value="MDC8832113.1"/>
    <property type="molecule type" value="Genomic_DNA"/>
</dbReference>
<evidence type="ECO:0000313" key="2">
    <source>
        <dbReference type="Proteomes" id="UP001218788"/>
    </source>
</evidence>
<organism evidence="1 2">
    <name type="scientific">Alteromonas gilva</name>
    <dbReference type="NCBI Taxonomy" id="2987522"/>
    <lineage>
        <taxon>Bacteria</taxon>
        <taxon>Pseudomonadati</taxon>
        <taxon>Pseudomonadota</taxon>
        <taxon>Gammaproteobacteria</taxon>
        <taxon>Alteromonadales</taxon>
        <taxon>Alteromonadaceae</taxon>
        <taxon>Alteromonas/Salinimonas group</taxon>
        <taxon>Alteromonas</taxon>
    </lineage>
</organism>
<dbReference type="Proteomes" id="UP001218788">
    <property type="component" value="Unassembled WGS sequence"/>
</dbReference>
<comment type="caution">
    <text evidence="1">The sequence shown here is derived from an EMBL/GenBank/DDBJ whole genome shotgun (WGS) entry which is preliminary data.</text>
</comment>
<accession>A0ABT5L4Y4</accession>
<dbReference type="RefSeq" id="WP_273641906.1">
    <property type="nucleotide sequence ID" value="NZ_JAQQXP010000002.1"/>
</dbReference>
<sequence>MAKLKKSLNWRVAIAVCTVVLLTSGFNIATKPIADDCLPNAVFDTEQVSWVAWLTGRSSSYRFHFLDLLELMSRHTARDSE</sequence>
<proteinExistence type="predicted"/>
<keyword evidence="2" id="KW-1185">Reference proteome</keyword>
<evidence type="ECO:0000313" key="1">
    <source>
        <dbReference type="EMBL" id="MDC8832113.1"/>
    </source>
</evidence>
<protein>
    <submittedName>
        <fullName evidence="1">Uncharacterized protein</fullName>
    </submittedName>
</protein>
<gene>
    <name evidence="1" type="ORF">OIK42_15240</name>
</gene>